<sequence length="186" mass="22633">MHQIEPFYNWRHLYTAEEDEISPFFGAEHSEFEYSNTIYNYYIHPQWDEFGSRTLYMKALFVDYDLNFAIIELIGEWNDAVENDIMQLKRSVIDHMINHKVNKFILIAENVLNFHSGDRDYYEEWNEDIRDDGGWIVLMNTPEQTRSEIQRARIDRYVRLWDNPNWRTHQPGDLFQSIDNAMLRLW</sequence>
<evidence type="ECO:0000313" key="2">
    <source>
        <dbReference type="Proteomes" id="UP001500067"/>
    </source>
</evidence>
<name>A0ABP8NHU4_9BACT</name>
<reference evidence="2" key="1">
    <citation type="journal article" date="2019" name="Int. J. Syst. Evol. Microbiol.">
        <title>The Global Catalogue of Microorganisms (GCM) 10K type strain sequencing project: providing services to taxonomists for standard genome sequencing and annotation.</title>
        <authorList>
            <consortium name="The Broad Institute Genomics Platform"/>
            <consortium name="The Broad Institute Genome Sequencing Center for Infectious Disease"/>
            <person name="Wu L."/>
            <person name="Ma J."/>
        </authorList>
    </citation>
    <scope>NUCLEOTIDE SEQUENCE [LARGE SCALE GENOMIC DNA]</scope>
    <source>
        <strain evidence="2">JCM 32105</strain>
    </source>
</reference>
<evidence type="ECO:0000313" key="1">
    <source>
        <dbReference type="EMBL" id="GAA4466137.1"/>
    </source>
</evidence>
<protein>
    <submittedName>
        <fullName evidence="1">Uncharacterized protein</fullName>
    </submittedName>
</protein>
<dbReference type="RefSeq" id="WP_345082369.1">
    <property type="nucleotide sequence ID" value="NZ_BAABFA010000011.1"/>
</dbReference>
<organism evidence="1 2">
    <name type="scientific">Nemorincola caseinilytica</name>
    <dbReference type="NCBI Taxonomy" id="2054315"/>
    <lineage>
        <taxon>Bacteria</taxon>
        <taxon>Pseudomonadati</taxon>
        <taxon>Bacteroidota</taxon>
        <taxon>Chitinophagia</taxon>
        <taxon>Chitinophagales</taxon>
        <taxon>Chitinophagaceae</taxon>
        <taxon>Nemorincola</taxon>
    </lineage>
</organism>
<comment type="caution">
    <text evidence="1">The sequence shown here is derived from an EMBL/GenBank/DDBJ whole genome shotgun (WGS) entry which is preliminary data.</text>
</comment>
<dbReference type="EMBL" id="BAABFA010000011">
    <property type="protein sequence ID" value="GAA4466137.1"/>
    <property type="molecule type" value="Genomic_DNA"/>
</dbReference>
<proteinExistence type="predicted"/>
<accession>A0ABP8NHU4</accession>
<gene>
    <name evidence="1" type="ORF">GCM10023093_19670</name>
</gene>
<keyword evidence="2" id="KW-1185">Reference proteome</keyword>
<dbReference type="Proteomes" id="UP001500067">
    <property type="component" value="Unassembled WGS sequence"/>
</dbReference>